<evidence type="ECO:0000256" key="15">
    <source>
        <dbReference type="ARBA" id="ARBA00023295"/>
    </source>
</evidence>
<dbReference type="SUPFAM" id="SSF46946">
    <property type="entry name" value="S13-like H2TH domain"/>
    <property type="match status" value="1"/>
</dbReference>
<keyword evidence="5" id="KW-0227">DNA damage</keyword>
<evidence type="ECO:0000256" key="10">
    <source>
        <dbReference type="ARBA" id="ARBA00023125"/>
    </source>
</evidence>
<dbReference type="Pfam" id="PF06831">
    <property type="entry name" value="H2TH"/>
    <property type="match status" value="1"/>
</dbReference>
<evidence type="ECO:0000256" key="17">
    <source>
        <dbReference type="ARBA" id="ARBA00062783"/>
    </source>
</evidence>
<evidence type="ECO:0000256" key="13">
    <source>
        <dbReference type="ARBA" id="ARBA00023242"/>
    </source>
</evidence>
<reference evidence="25" key="1">
    <citation type="submission" date="2022-03" db="EMBL/GenBank/DDBJ databases">
        <authorList>
            <person name="Alioto T."/>
            <person name="Alioto T."/>
            <person name="Gomez Garrido J."/>
        </authorList>
    </citation>
    <scope>NUCLEOTIDE SEQUENCE</scope>
</reference>
<proteinExistence type="predicted"/>
<dbReference type="GO" id="GO:0008270">
    <property type="term" value="F:zinc ion binding"/>
    <property type="evidence" value="ECO:0007669"/>
    <property type="project" value="UniProtKB-KW"/>
</dbReference>
<comment type="subcellular location">
    <subcellularLocation>
        <location evidence="1">Nucleus</location>
    </subcellularLocation>
</comment>
<evidence type="ECO:0000313" key="25">
    <source>
        <dbReference type="EMBL" id="CAH2245651.1"/>
    </source>
</evidence>
<keyword evidence="7" id="KW-0378">Hydrolase</keyword>
<evidence type="ECO:0000256" key="12">
    <source>
        <dbReference type="ARBA" id="ARBA00023239"/>
    </source>
</evidence>
<keyword evidence="25" id="KW-0540">Nuclease</keyword>
<evidence type="ECO:0000313" key="26">
    <source>
        <dbReference type="Proteomes" id="UP001295444"/>
    </source>
</evidence>
<dbReference type="EC" id="4.2.99.18" evidence="2"/>
<dbReference type="PANTHER" id="PTHR22993">
    <property type="entry name" value="FORMAMIDOPYRIMIDINE-DNA GLYCOSYLASE"/>
    <property type="match status" value="1"/>
</dbReference>
<evidence type="ECO:0000256" key="7">
    <source>
        <dbReference type="ARBA" id="ARBA00022801"/>
    </source>
</evidence>
<feature type="region of interest" description="Disordered" evidence="23">
    <location>
        <begin position="1"/>
        <end position="33"/>
    </location>
</feature>
<keyword evidence="10" id="KW-0238">DNA-binding</keyword>
<evidence type="ECO:0000256" key="19">
    <source>
        <dbReference type="ARBA" id="ARBA00076845"/>
    </source>
</evidence>
<evidence type="ECO:0000256" key="22">
    <source>
        <dbReference type="ARBA" id="ARBA00083340"/>
    </source>
</evidence>
<name>A0AAD1VRC6_PELCU</name>
<sequence length="205" mass="23369">MAEAVDREPTKVPADPIQPDLPPEQIPTKEGDSDGLILHFDSERFLVFYNCRITWCSSPFSEPACDILCPEFDKERALRALSVPRPVCITLMDQRHFSGVGNIIKNEVLFLANVHPLSFGSHLPPESLQSILDHTIRFTCNWLNNKLQRKGLRYHIYMKECCDKGHKVVKESIGPPYGLKRLTWYCPECQPHVKSENAVPSKEDP</sequence>
<evidence type="ECO:0000256" key="3">
    <source>
        <dbReference type="ARBA" id="ARBA00022553"/>
    </source>
</evidence>
<evidence type="ECO:0000259" key="24">
    <source>
        <dbReference type="SMART" id="SM01232"/>
    </source>
</evidence>
<evidence type="ECO:0000256" key="18">
    <source>
        <dbReference type="ARBA" id="ARBA00073167"/>
    </source>
</evidence>
<dbReference type="Proteomes" id="UP001295444">
    <property type="component" value="Chromosome 02"/>
</dbReference>
<evidence type="ECO:0000256" key="4">
    <source>
        <dbReference type="ARBA" id="ARBA00022723"/>
    </source>
</evidence>
<keyword evidence="12" id="KW-0456">Lyase</keyword>
<gene>
    <name evidence="25" type="ORF">PECUL_23A047444</name>
</gene>
<dbReference type="GO" id="GO:0140078">
    <property type="term" value="F:class I DNA-(apurinic or apyrimidinic site) endonuclease activity"/>
    <property type="evidence" value="ECO:0007669"/>
    <property type="project" value="UniProtKB-EC"/>
</dbReference>
<dbReference type="EMBL" id="OW240913">
    <property type="protein sequence ID" value="CAH2245651.1"/>
    <property type="molecule type" value="Genomic_DNA"/>
</dbReference>
<dbReference type="SMART" id="SM01232">
    <property type="entry name" value="H2TH"/>
    <property type="match status" value="1"/>
</dbReference>
<dbReference type="FunFam" id="1.10.8.50:FF:000010">
    <property type="entry name" value="endonuclease 8-like 2"/>
    <property type="match status" value="1"/>
</dbReference>
<keyword evidence="3" id="KW-0597">Phosphoprotein</keyword>
<keyword evidence="11" id="KW-0234">DNA repair</keyword>
<evidence type="ECO:0000256" key="14">
    <source>
        <dbReference type="ARBA" id="ARBA00023268"/>
    </source>
</evidence>
<keyword evidence="14" id="KW-0511">Multifunctional enzyme</keyword>
<comment type="function">
    <text evidence="16">Involved in base excision repair of DNA damaged by oxidation or by mutagenic agents. Has DNA glycosylase activity towards 5-hydroxyuracil and other oxidized derivatives of cytosine with a preference for mismatched double-stranded DNA (DNA bubbles). Has low or no DNA glycosylase activity towards thymine glycol, 2-hydroxyadenine, hypoxanthine and 8-oxoguanine. Has AP (apurinic/apyrimidinic) lyase activity and introduces nicks in the DNA strand. Cleaves the DNA backbone by beta-delta elimination to generate a single-strand break at the site of the removed base with both 3'- and 5'-phosphates.</text>
</comment>
<evidence type="ECO:0000256" key="5">
    <source>
        <dbReference type="ARBA" id="ARBA00022763"/>
    </source>
</evidence>
<dbReference type="PANTHER" id="PTHR22993:SF29">
    <property type="entry name" value="ENDONUCLEASE 8-LIKE 2"/>
    <property type="match status" value="1"/>
</dbReference>
<comment type="subunit">
    <text evidence="17">Binds EP300.</text>
</comment>
<dbReference type="GO" id="GO:0019104">
    <property type="term" value="F:DNA N-glycosylase activity"/>
    <property type="evidence" value="ECO:0007669"/>
    <property type="project" value="TreeGrafter"/>
</dbReference>
<evidence type="ECO:0000256" key="21">
    <source>
        <dbReference type="ARBA" id="ARBA00082923"/>
    </source>
</evidence>
<dbReference type="GO" id="GO:0006284">
    <property type="term" value="P:base-excision repair"/>
    <property type="evidence" value="ECO:0007669"/>
    <property type="project" value="InterPro"/>
</dbReference>
<keyword evidence="8" id="KW-0862">Zinc</keyword>
<keyword evidence="9" id="KW-0007">Acetylation</keyword>
<feature type="domain" description="Formamidopyrimidine-DNA glycosylase H2TH DNA-binding" evidence="24">
    <location>
        <begin position="63"/>
        <end position="139"/>
    </location>
</feature>
<feature type="compositionally biased region" description="Basic and acidic residues" evidence="23">
    <location>
        <begin position="1"/>
        <end position="10"/>
    </location>
</feature>
<evidence type="ECO:0000256" key="6">
    <source>
        <dbReference type="ARBA" id="ARBA00022771"/>
    </source>
</evidence>
<evidence type="ECO:0000256" key="16">
    <source>
        <dbReference type="ARBA" id="ARBA00056755"/>
    </source>
</evidence>
<dbReference type="AlphaFoldDB" id="A0AAD1VRC6"/>
<evidence type="ECO:0000256" key="20">
    <source>
        <dbReference type="ARBA" id="ARBA00081875"/>
    </source>
</evidence>
<evidence type="ECO:0000256" key="8">
    <source>
        <dbReference type="ARBA" id="ARBA00022833"/>
    </source>
</evidence>
<protein>
    <recommendedName>
        <fullName evidence="18">Endonuclease 8-like 2</fullName>
        <ecNumber evidence="2">4.2.99.18</ecNumber>
    </recommendedName>
    <alternativeName>
        <fullName evidence="20">DNA glycosylase/AP lyase Neil2</fullName>
    </alternativeName>
    <alternativeName>
        <fullName evidence="19">DNA-(apurinic or apyrimidinic site) lyase Neil2</fullName>
    </alternativeName>
    <alternativeName>
        <fullName evidence="22">Endonuclease VIII-like 2</fullName>
    </alternativeName>
    <alternativeName>
        <fullName evidence="21">Nei-like protein 2</fullName>
    </alternativeName>
</protein>
<evidence type="ECO:0000256" key="1">
    <source>
        <dbReference type="ARBA" id="ARBA00004123"/>
    </source>
</evidence>
<evidence type="ECO:0000256" key="23">
    <source>
        <dbReference type="SAM" id="MobiDB-lite"/>
    </source>
</evidence>
<organism evidence="25 26">
    <name type="scientific">Pelobates cultripes</name>
    <name type="common">Western spadefoot toad</name>
    <dbReference type="NCBI Taxonomy" id="61616"/>
    <lineage>
        <taxon>Eukaryota</taxon>
        <taxon>Metazoa</taxon>
        <taxon>Chordata</taxon>
        <taxon>Craniata</taxon>
        <taxon>Vertebrata</taxon>
        <taxon>Euteleostomi</taxon>
        <taxon>Amphibia</taxon>
        <taxon>Batrachia</taxon>
        <taxon>Anura</taxon>
        <taxon>Pelobatoidea</taxon>
        <taxon>Pelobatidae</taxon>
        <taxon>Pelobates</taxon>
    </lineage>
</organism>
<dbReference type="Gene3D" id="1.10.8.50">
    <property type="match status" value="1"/>
</dbReference>
<keyword evidence="26" id="KW-1185">Reference proteome</keyword>
<dbReference type="InterPro" id="IPR015886">
    <property type="entry name" value="H2TH_FPG"/>
</dbReference>
<keyword evidence="6" id="KW-0863">Zinc-finger</keyword>
<keyword evidence="13" id="KW-0539">Nucleus</keyword>
<dbReference type="GO" id="GO:0003684">
    <property type="term" value="F:damaged DNA binding"/>
    <property type="evidence" value="ECO:0007669"/>
    <property type="project" value="InterPro"/>
</dbReference>
<keyword evidence="4" id="KW-0479">Metal-binding</keyword>
<dbReference type="InterPro" id="IPR010979">
    <property type="entry name" value="Ribosomal_uS13-like_H2TH"/>
</dbReference>
<evidence type="ECO:0000256" key="2">
    <source>
        <dbReference type="ARBA" id="ARBA00012720"/>
    </source>
</evidence>
<keyword evidence="15" id="KW-0326">Glycosidase</keyword>
<evidence type="ECO:0000256" key="11">
    <source>
        <dbReference type="ARBA" id="ARBA00023204"/>
    </source>
</evidence>
<evidence type="ECO:0000256" key="9">
    <source>
        <dbReference type="ARBA" id="ARBA00022990"/>
    </source>
</evidence>
<keyword evidence="25" id="KW-0255">Endonuclease</keyword>
<dbReference type="GO" id="GO:0005634">
    <property type="term" value="C:nucleus"/>
    <property type="evidence" value="ECO:0007669"/>
    <property type="project" value="UniProtKB-SubCell"/>
</dbReference>
<accession>A0AAD1VRC6</accession>